<dbReference type="NCBIfam" id="TIGR00601">
    <property type="entry name" value="rad23"/>
    <property type="match status" value="1"/>
</dbReference>
<dbReference type="InterPro" id="IPR029071">
    <property type="entry name" value="Ubiquitin-like_domsf"/>
</dbReference>
<dbReference type="SUPFAM" id="SSF54236">
    <property type="entry name" value="Ubiquitin-like"/>
    <property type="match status" value="1"/>
</dbReference>
<dbReference type="FunFam" id="3.10.20.90:FF:000069">
    <property type="entry name" value="UV excision repair protein RAD23"/>
    <property type="match status" value="1"/>
</dbReference>
<keyword evidence="11" id="KW-1185">Reference proteome</keyword>
<dbReference type="EMBL" id="BMAC01000303">
    <property type="protein sequence ID" value="GFP93154.1"/>
    <property type="molecule type" value="Genomic_DNA"/>
</dbReference>
<dbReference type="GO" id="GO:0070628">
    <property type="term" value="F:proteasome binding"/>
    <property type="evidence" value="ECO:0007669"/>
    <property type="project" value="TreeGrafter"/>
</dbReference>
<dbReference type="InterPro" id="IPR000626">
    <property type="entry name" value="Ubiquitin-like_dom"/>
</dbReference>
<keyword evidence="2" id="KW-0677">Repeat</keyword>
<comment type="caution">
    <text evidence="10">The sequence shown here is derived from an EMBL/GenBank/DDBJ whole genome shotgun (WGS) entry which is preliminary data.</text>
</comment>
<evidence type="ECO:0000256" key="3">
    <source>
        <dbReference type="ARBA" id="ARBA00022763"/>
    </source>
</evidence>
<dbReference type="Gene3D" id="3.10.20.90">
    <property type="entry name" value="Phosphatidylinositol 3-kinase Catalytic Subunit, Chain A, domain 1"/>
    <property type="match status" value="1"/>
</dbReference>
<dbReference type="PROSITE" id="PS50030">
    <property type="entry name" value="UBA"/>
    <property type="match status" value="2"/>
</dbReference>
<comment type="similarity">
    <text evidence="1 6">Belongs to the RAD23 family.</text>
</comment>
<evidence type="ECO:0000256" key="6">
    <source>
        <dbReference type="RuleBase" id="RU367049"/>
    </source>
</evidence>
<keyword evidence="10" id="KW-0675">Receptor</keyword>
<dbReference type="SUPFAM" id="SSF46934">
    <property type="entry name" value="UBA-like"/>
    <property type="match status" value="2"/>
</dbReference>
<reference evidence="10" key="1">
    <citation type="submission" date="2020-07" db="EMBL/GenBank/DDBJ databases">
        <title>Ethylene signaling mediates host invasion by parasitic plants.</title>
        <authorList>
            <person name="Yoshida S."/>
        </authorList>
    </citation>
    <scope>NUCLEOTIDE SEQUENCE</scope>
    <source>
        <strain evidence="10">Okayama</strain>
    </source>
</reference>
<dbReference type="SMART" id="SM00727">
    <property type="entry name" value="STI1"/>
    <property type="match status" value="1"/>
</dbReference>
<evidence type="ECO:0000313" key="11">
    <source>
        <dbReference type="Proteomes" id="UP000653305"/>
    </source>
</evidence>
<dbReference type="GO" id="GO:0043161">
    <property type="term" value="P:proteasome-mediated ubiquitin-dependent protein catabolic process"/>
    <property type="evidence" value="ECO:0007669"/>
    <property type="project" value="UniProtKB-UniRule"/>
</dbReference>
<dbReference type="Pfam" id="PF00627">
    <property type="entry name" value="UBA"/>
    <property type="match status" value="2"/>
</dbReference>
<dbReference type="GO" id="GO:0005654">
    <property type="term" value="C:nucleoplasm"/>
    <property type="evidence" value="ECO:0007669"/>
    <property type="project" value="TreeGrafter"/>
</dbReference>
<dbReference type="PROSITE" id="PS50053">
    <property type="entry name" value="UBIQUITIN_2"/>
    <property type="match status" value="1"/>
</dbReference>
<dbReference type="InterPro" id="IPR006636">
    <property type="entry name" value="STI1_HS-bd"/>
</dbReference>
<dbReference type="SMART" id="SM00165">
    <property type="entry name" value="UBA"/>
    <property type="match status" value="2"/>
</dbReference>
<dbReference type="SUPFAM" id="SSF101238">
    <property type="entry name" value="XPC-binding domain"/>
    <property type="match status" value="1"/>
</dbReference>
<dbReference type="InterPro" id="IPR009060">
    <property type="entry name" value="UBA-like_sf"/>
</dbReference>
<comment type="function">
    <text evidence="6">Multiubiquitin chain receptor involved in modulation of proteasomal degradation. Involved in nucleotide excision repair.</text>
</comment>
<keyword evidence="6" id="KW-0963">Cytoplasm</keyword>
<dbReference type="GO" id="GO:0006289">
    <property type="term" value="P:nucleotide-excision repair"/>
    <property type="evidence" value="ECO:0007669"/>
    <property type="project" value="UniProtKB-UniRule"/>
</dbReference>
<dbReference type="InterPro" id="IPR015940">
    <property type="entry name" value="UBA"/>
</dbReference>
<name>A0A830C9Q3_9LAMI</name>
<dbReference type="AlphaFoldDB" id="A0A830C9Q3"/>
<feature type="compositionally biased region" description="Polar residues" evidence="7">
    <location>
        <begin position="112"/>
        <end position="130"/>
    </location>
</feature>
<keyword evidence="4 6" id="KW-0234">DNA repair</keyword>
<keyword evidence="5 6" id="KW-0539">Nucleus</keyword>
<dbReference type="Pfam" id="PF00240">
    <property type="entry name" value="ubiquitin"/>
    <property type="match status" value="1"/>
</dbReference>
<dbReference type="PANTHER" id="PTHR10621:SF0">
    <property type="entry name" value="UV EXCISION REPAIR PROTEIN RAD23"/>
    <property type="match status" value="1"/>
</dbReference>
<protein>
    <recommendedName>
        <fullName evidence="6">Ubiquitin receptor RAD23</fullName>
    </recommendedName>
    <alternativeName>
        <fullName evidence="6">DNA repair protein RAD23</fullName>
    </alternativeName>
</protein>
<evidence type="ECO:0000256" key="4">
    <source>
        <dbReference type="ARBA" id="ARBA00023204"/>
    </source>
</evidence>
<evidence type="ECO:0000256" key="7">
    <source>
        <dbReference type="SAM" id="MobiDB-lite"/>
    </source>
</evidence>
<dbReference type="PANTHER" id="PTHR10621">
    <property type="entry name" value="UV EXCISION REPAIR PROTEIN RAD23"/>
    <property type="match status" value="1"/>
</dbReference>
<dbReference type="Gene3D" id="1.10.10.540">
    <property type="entry name" value="XPC-binding domain"/>
    <property type="match status" value="1"/>
</dbReference>
<proteinExistence type="inferred from homology"/>
<feature type="domain" description="UBA" evidence="8">
    <location>
        <begin position="146"/>
        <end position="188"/>
    </location>
</feature>
<dbReference type="GO" id="GO:0031593">
    <property type="term" value="F:polyubiquitin modification-dependent protein binding"/>
    <property type="evidence" value="ECO:0007669"/>
    <property type="project" value="UniProtKB-UniRule"/>
</dbReference>
<sequence>MKLTVKTLKGSHFQISVHPNDTIMAIKKNIEDVQGKDNYPCGLQLLIHNGKVLKDESTLAENKVSEDGFLVVMLTKTKTLGSSGSTSSQPAPTAVPASNPTSAAEARPLSPAPNTNSSRSPSVAPTTNDPSDPYAEAASSLIAGNNLDQTVQHIIDMGGGSWDKEMVTRALRAAYNNPERAVDYLYSGIPESTEVAVPLAQPRVTAAGASHTAPASGAPNTSPLNLFPQENVAGAGLGSLDFLRNNPQFQALRSLVQANPQILQPMLLELAKQNPSLLTLIQENQQEFLQLVNEQVDGSEGDDIFDQGEQDMPHAVSVTPEEQEAIERMEAMGFDRARVIEAFLACERNEELAVNYLLENDRDFED</sequence>
<evidence type="ECO:0000256" key="2">
    <source>
        <dbReference type="ARBA" id="ARBA00022737"/>
    </source>
</evidence>
<dbReference type="SMART" id="SM00213">
    <property type="entry name" value="UBQ"/>
    <property type="match status" value="1"/>
</dbReference>
<dbReference type="Pfam" id="PF09280">
    <property type="entry name" value="XPC-binding"/>
    <property type="match status" value="1"/>
</dbReference>
<evidence type="ECO:0000313" key="10">
    <source>
        <dbReference type="EMBL" id="GFP93154.1"/>
    </source>
</evidence>
<evidence type="ECO:0000259" key="9">
    <source>
        <dbReference type="PROSITE" id="PS50053"/>
    </source>
</evidence>
<dbReference type="Proteomes" id="UP000653305">
    <property type="component" value="Unassembled WGS sequence"/>
</dbReference>
<dbReference type="GO" id="GO:0043130">
    <property type="term" value="F:ubiquitin binding"/>
    <property type="evidence" value="ECO:0007669"/>
    <property type="project" value="UniProtKB-UniRule"/>
</dbReference>
<dbReference type="GO" id="GO:0003684">
    <property type="term" value="F:damaged DNA binding"/>
    <property type="evidence" value="ECO:0007669"/>
    <property type="project" value="UniProtKB-UniRule"/>
</dbReference>
<evidence type="ECO:0000256" key="1">
    <source>
        <dbReference type="ARBA" id="ARBA00009878"/>
    </source>
</evidence>
<dbReference type="InterPro" id="IPR015360">
    <property type="entry name" value="XPC-bd"/>
</dbReference>
<keyword evidence="3 6" id="KW-0227">DNA damage</keyword>
<dbReference type="PRINTS" id="PR01839">
    <property type="entry name" value="RAD23PROTEIN"/>
</dbReference>
<comment type="subcellular location">
    <subcellularLocation>
        <location evidence="6">Nucleus</location>
    </subcellularLocation>
    <subcellularLocation>
        <location evidence="6">Cytoplasm</location>
    </subcellularLocation>
</comment>
<dbReference type="GO" id="GO:0005829">
    <property type="term" value="C:cytosol"/>
    <property type="evidence" value="ECO:0007669"/>
    <property type="project" value="TreeGrafter"/>
</dbReference>
<dbReference type="FunFam" id="1.10.10.540:FF:000001">
    <property type="entry name" value="UV excision repair protein RAD23 B"/>
    <property type="match status" value="1"/>
</dbReference>
<organism evidence="10 11">
    <name type="scientific">Phtheirospermum japonicum</name>
    <dbReference type="NCBI Taxonomy" id="374723"/>
    <lineage>
        <taxon>Eukaryota</taxon>
        <taxon>Viridiplantae</taxon>
        <taxon>Streptophyta</taxon>
        <taxon>Embryophyta</taxon>
        <taxon>Tracheophyta</taxon>
        <taxon>Spermatophyta</taxon>
        <taxon>Magnoliopsida</taxon>
        <taxon>eudicotyledons</taxon>
        <taxon>Gunneridae</taxon>
        <taxon>Pentapetalae</taxon>
        <taxon>asterids</taxon>
        <taxon>lamiids</taxon>
        <taxon>Lamiales</taxon>
        <taxon>Orobanchaceae</taxon>
        <taxon>Orobanchaceae incertae sedis</taxon>
        <taxon>Phtheirospermum</taxon>
    </lineage>
</organism>
<dbReference type="Gene3D" id="1.10.8.10">
    <property type="entry name" value="DNA helicase RuvA subunit, C-terminal domain"/>
    <property type="match status" value="2"/>
</dbReference>
<evidence type="ECO:0000259" key="8">
    <source>
        <dbReference type="PROSITE" id="PS50030"/>
    </source>
</evidence>
<dbReference type="OrthoDB" id="419317at2759"/>
<feature type="region of interest" description="Disordered" evidence="7">
    <location>
        <begin position="80"/>
        <end position="135"/>
    </location>
</feature>
<dbReference type="InterPro" id="IPR036353">
    <property type="entry name" value="XPC-bd_sf"/>
</dbReference>
<gene>
    <name evidence="10" type="ORF">PHJA_001459700</name>
</gene>
<dbReference type="CDD" id="cd01805">
    <property type="entry name" value="Ubl_Rad23"/>
    <property type="match status" value="1"/>
</dbReference>
<evidence type="ECO:0000256" key="5">
    <source>
        <dbReference type="ARBA" id="ARBA00023242"/>
    </source>
</evidence>
<dbReference type="FunFam" id="1.10.8.10:FF:000002">
    <property type="entry name" value="UV excision repair protein RAD23 homolog"/>
    <property type="match status" value="1"/>
</dbReference>
<feature type="domain" description="Ubiquitin-like" evidence="9">
    <location>
        <begin position="1"/>
        <end position="79"/>
    </location>
</feature>
<dbReference type="FunFam" id="1.10.8.10:FF:000003">
    <property type="entry name" value="UV excision repair protein RAD23 homolog"/>
    <property type="match status" value="1"/>
</dbReference>
<feature type="domain" description="UBA" evidence="8">
    <location>
        <begin position="320"/>
        <end position="360"/>
    </location>
</feature>
<dbReference type="InterPro" id="IPR004806">
    <property type="entry name" value="Rad23"/>
</dbReference>
<accession>A0A830C9Q3</accession>